<sequence length="336" mass="37792">MVAEASTGGSSEGKPNLLSTLPKELPLDFLKEITLGFSEDRILSKGAFGKFYKGILENGQEVAVKKLEGDVQVTAGKRFLNAATNLMALQHENILKLLSCCSEAKKKVVEHKGKYILVDTEECVLCYEYVPKGSLQNYLSDDANRTDWDTHFKIIKGICQGVYFLHEGEFGRIVPEGEFGRIVHLDLQPANVLLDENMVPKIADFGLSRFFNLEQSRLYTMNVVRLKGYMAPEYLYRGEISCRCDIYSLGVLIIEITTREKNCCNDKDMSARGFIASVRQTWTDEHIVSEYVSLDADRLQQVKACIDIALKCVDVDQKNRPSIVEVVDRLHGRCAS</sequence>
<keyword evidence="3" id="KW-1185">Reference proteome</keyword>
<gene>
    <name evidence="2" type="ORF">BAE44_0007044</name>
</gene>
<reference evidence="2 3" key="1">
    <citation type="submission" date="2016-09" db="EMBL/GenBank/DDBJ databases">
        <title>The draft genome of Dichanthelium oligosanthes: A C3 panicoid grass species.</title>
        <authorList>
            <person name="Studer A.J."/>
            <person name="Schnable J.C."/>
            <person name="Brutnell T.P."/>
        </authorList>
    </citation>
    <scope>NUCLEOTIDE SEQUENCE [LARGE SCALE GENOMIC DNA]</scope>
    <source>
        <strain evidence="3">cv. Kellogg 1175</strain>
        <tissue evidence="2">Leaf</tissue>
    </source>
</reference>
<comment type="caution">
    <text evidence="2">The sequence shown here is derived from an EMBL/GenBank/DDBJ whole genome shotgun (WGS) entry which is preliminary data.</text>
</comment>
<keyword evidence="2" id="KW-0418">Kinase</keyword>
<dbReference type="STRING" id="888268.A0A1E5W3M8"/>
<dbReference type="PANTHER" id="PTHR45707:SF59">
    <property type="entry name" value="PROTEIN KINASE DOMAIN-CONTAINING PROTEIN"/>
    <property type="match status" value="1"/>
</dbReference>
<dbReference type="Pfam" id="PF00069">
    <property type="entry name" value="Pkinase"/>
    <property type="match status" value="1"/>
</dbReference>
<organism evidence="2 3">
    <name type="scientific">Dichanthelium oligosanthes</name>
    <dbReference type="NCBI Taxonomy" id="888268"/>
    <lineage>
        <taxon>Eukaryota</taxon>
        <taxon>Viridiplantae</taxon>
        <taxon>Streptophyta</taxon>
        <taxon>Embryophyta</taxon>
        <taxon>Tracheophyta</taxon>
        <taxon>Spermatophyta</taxon>
        <taxon>Magnoliopsida</taxon>
        <taxon>Liliopsida</taxon>
        <taxon>Poales</taxon>
        <taxon>Poaceae</taxon>
        <taxon>PACMAD clade</taxon>
        <taxon>Panicoideae</taxon>
        <taxon>Panicodae</taxon>
        <taxon>Paniceae</taxon>
        <taxon>Dichantheliinae</taxon>
        <taxon>Dichanthelium</taxon>
    </lineage>
</organism>
<dbReference type="GO" id="GO:0005524">
    <property type="term" value="F:ATP binding"/>
    <property type="evidence" value="ECO:0007669"/>
    <property type="project" value="InterPro"/>
</dbReference>
<dbReference type="GO" id="GO:0004672">
    <property type="term" value="F:protein kinase activity"/>
    <property type="evidence" value="ECO:0007669"/>
    <property type="project" value="InterPro"/>
</dbReference>
<dbReference type="Proteomes" id="UP000095767">
    <property type="component" value="Unassembled WGS sequence"/>
</dbReference>
<feature type="domain" description="Protein kinase" evidence="1">
    <location>
        <begin position="37"/>
        <end position="334"/>
    </location>
</feature>
<dbReference type="Gene3D" id="3.30.200.20">
    <property type="entry name" value="Phosphorylase Kinase, domain 1"/>
    <property type="match status" value="1"/>
</dbReference>
<protein>
    <submittedName>
        <fullName evidence="2">Cysteine-rich receptor-like protein kinase 36</fullName>
    </submittedName>
</protein>
<dbReference type="EMBL" id="LWDX02022454">
    <property type="protein sequence ID" value="OEL31937.1"/>
    <property type="molecule type" value="Genomic_DNA"/>
</dbReference>
<dbReference type="OrthoDB" id="582659at2759"/>
<evidence type="ECO:0000259" key="1">
    <source>
        <dbReference type="PROSITE" id="PS50011"/>
    </source>
</evidence>
<dbReference type="InterPro" id="IPR000719">
    <property type="entry name" value="Prot_kinase_dom"/>
</dbReference>
<dbReference type="SUPFAM" id="SSF56112">
    <property type="entry name" value="Protein kinase-like (PK-like)"/>
    <property type="match status" value="1"/>
</dbReference>
<accession>A0A1E5W3M8</accession>
<dbReference type="AlphaFoldDB" id="A0A1E5W3M8"/>
<evidence type="ECO:0000313" key="2">
    <source>
        <dbReference type="EMBL" id="OEL31937.1"/>
    </source>
</evidence>
<keyword evidence="2" id="KW-0675">Receptor</keyword>
<dbReference type="PANTHER" id="PTHR45707">
    <property type="entry name" value="C2 CALCIUM/LIPID-BINDING PLANT PHOSPHORIBOSYLTRANSFERASE FAMILY PROTEIN"/>
    <property type="match status" value="1"/>
</dbReference>
<dbReference type="PIRSF" id="PIRSF000654">
    <property type="entry name" value="Integrin-linked_kinase"/>
    <property type="match status" value="1"/>
</dbReference>
<evidence type="ECO:0000313" key="3">
    <source>
        <dbReference type="Proteomes" id="UP000095767"/>
    </source>
</evidence>
<dbReference type="InterPro" id="IPR011009">
    <property type="entry name" value="Kinase-like_dom_sf"/>
</dbReference>
<dbReference type="PROSITE" id="PS50011">
    <property type="entry name" value="PROTEIN_KINASE_DOM"/>
    <property type="match status" value="1"/>
</dbReference>
<dbReference type="Gene3D" id="1.10.510.10">
    <property type="entry name" value="Transferase(Phosphotransferase) domain 1"/>
    <property type="match status" value="1"/>
</dbReference>
<name>A0A1E5W3M8_9POAL</name>
<keyword evidence="2" id="KW-0808">Transferase</keyword>
<proteinExistence type="predicted"/>